<organism evidence="3 4">
    <name type="scientific">Symmachiella dynata</name>
    <dbReference type="NCBI Taxonomy" id="2527995"/>
    <lineage>
        <taxon>Bacteria</taxon>
        <taxon>Pseudomonadati</taxon>
        <taxon>Planctomycetota</taxon>
        <taxon>Planctomycetia</taxon>
        <taxon>Planctomycetales</taxon>
        <taxon>Planctomycetaceae</taxon>
        <taxon>Symmachiella</taxon>
    </lineage>
</organism>
<sequence>MSGQLLFPRGRIGSCAARMRRRGGTLTQLLVVLGIIVVIIALLLPNFRRAQELEQRSQCRRNLKQIGVALYEYHDIYGGFPPAYTVDANGKPLHSWRTLILPYMDQQALYDKIDLSKPWDDPTNAEAFTTAMDVYHCPMADLEQGQTVYLAVVTAESCLRPTEMRPISEITDGTSNTMVVMEVSVKYAVPWMAPWDADERIVLSPKPDDDLHHHGGNYYIFADTSIQFLSSETETATLRDLISAAGGETVGPF</sequence>
<feature type="transmembrane region" description="Helical" evidence="1">
    <location>
        <begin position="26"/>
        <end position="47"/>
    </location>
</feature>
<dbReference type="PANTHER" id="PTHR30093:SF2">
    <property type="entry name" value="TYPE II SECRETION SYSTEM PROTEIN H"/>
    <property type="match status" value="1"/>
</dbReference>
<dbReference type="Pfam" id="PF07596">
    <property type="entry name" value="SBP_bac_10"/>
    <property type="match status" value="1"/>
</dbReference>
<dbReference type="Gene3D" id="3.30.700.10">
    <property type="entry name" value="Glycoprotein, Type 4 Pilin"/>
    <property type="match status" value="1"/>
</dbReference>
<evidence type="ECO:0000313" key="3">
    <source>
        <dbReference type="EMBL" id="QDU44468.1"/>
    </source>
</evidence>
<keyword evidence="1" id="KW-1133">Transmembrane helix</keyword>
<evidence type="ECO:0000256" key="1">
    <source>
        <dbReference type="SAM" id="Phobius"/>
    </source>
</evidence>
<proteinExistence type="predicted"/>
<dbReference type="Proteomes" id="UP000319383">
    <property type="component" value="Chromosome"/>
</dbReference>
<dbReference type="RefSeq" id="WP_197534910.1">
    <property type="nucleotide sequence ID" value="NZ_CP036276.1"/>
</dbReference>
<accession>A0A517ZPR2</accession>
<dbReference type="EMBL" id="CP036276">
    <property type="protein sequence ID" value="QDU44468.1"/>
    <property type="molecule type" value="Genomic_DNA"/>
</dbReference>
<gene>
    <name evidence="3" type="ORF">Mal52_29500</name>
</gene>
<keyword evidence="1" id="KW-0812">Transmembrane</keyword>
<dbReference type="AlphaFoldDB" id="A0A517ZPR2"/>
<keyword evidence="1" id="KW-0472">Membrane</keyword>
<dbReference type="InterPro" id="IPR045584">
    <property type="entry name" value="Pilin-like"/>
</dbReference>
<reference evidence="3 4" key="1">
    <citation type="submission" date="2019-02" db="EMBL/GenBank/DDBJ databases">
        <title>Deep-cultivation of Planctomycetes and their phenomic and genomic characterization uncovers novel biology.</title>
        <authorList>
            <person name="Wiegand S."/>
            <person name="Jogler M."/>
            <person name="Boedeker C."/>
            <person name="Pinto D."/>
            <person name="Vollmers J."/>
            <person name="Rivas-Marin E."/>
            <person name="Kohn T."/>
            <person name="Peeters S.H."/>
            <person name="Heuer A."/>
            <person name="Rast P."/>
            <person name="Oberbeckmann S."/>
            <person name="Bunk B."/>
            <person name="Jeske O."/>
            <person name="Meyerdierks A."/>
            <person name="Storesund J.E."/>
            <person name="Kallscheuer N."/>
            <person name="Luecker S."/>
            <person name="Lage O.M."/>
            <person name="Pohl T."/>
            <person name="Merkel B.J."/>
            <person name="Hornburger P."/>
            <person name="Mueller R.-W."/>
            <person name="Bruemmer F."/>
            <person name="Labrenz M."/>
            <person name="Spormann A.M."/>
            <person name="Op den Camp H."/>
            <person name="Overmann J."/>
            <person name="Amann R."/>
            <person name="Jetten M.S.M."/>
            <person name="Mascher T."/>
            <person name="Medema M.H."/>
            <person name="Devos D.P."/>
            <person name="Kaster A.-K."/>
            <person name="Ovreas L."/>
            <person name="Rohde M."/>
            <person name="Galperin M.Y."/>
            <person name="Jogler C."/>
        </authorList>
    </citation>
    <scope>NUCLEOTIDE SEQUENCE [LARGE SCALE GENOMIC DNA]</scope>
    <source>
        <strain evidence="3 4">Mal52</strain>
    </source>
</reference>
<evidence type="ECO:0000259" key="2">
    <source>
        <dbReference type="Pfam" id="PF07596"/>
    </source>
</evidence>
<dbReference type="SUPFAM" id="SSF54523">
    <property type="entry name" value="Pili subunits"/>
    <property type="match status" value="1"/>
</dbReference>
<dbReference type="KEGG" id="sdyn:Mal52_29500"/>
<protein>
    <recommendedName>
        <fullName evidence="2">DUF1559 domain-containing protein</fullName>
    </recommendedName>
</protein>
<evidence type="ECO:0000313" key="4">
    <source>
        <dbReference type="Proteomes" id="UP000319383"/>
    </source>
</evidence>
<feature type="domain" description="DUF1559" evidence="2">
    <location>
        <begin position="56"/>
        <end position="141"/>
    </location>
</feature>
<dbReference type="InterPro" id="IPR011453">
    <property type="entry name" value="DUF1559"/>
</dbReference>
<dbReference type="PANTHER" id="PTHR30093">
    <property type="entry name" value="GENERAL SECRETION PATHWAY PROTEIN G"/>
    <property type="match status" value="1"/>
</dbReference>
<name>A0A517ZPR2_9PLAN</name>
<keyword evidence="4" id="KW-1185">Reference proteome</keyword>